<accession>A0A182PZ96</accession>
<keyword evidence="12 15" id="KW-0503">Monooxygenase</keyword>
<keyword evidence="17" id="KW-1185">Reference proteome</keyword>
<name>A0A182PZ96_9DIPT</name>
<evidence type="ECO:0000313" key="16">
    <source>
        <dbReference type="EnsemblMetazoa" id="AEPI015161-PA"/>
    </source>
</evidence>
<organism evidence="16 17">
    <name type="scientific">Anopheles epiroticus</name>
    <dbReference type="NCBI Taxonomy" id="199890"/>
    <lineage>
        <taxon>Eukaryota</taxon>
        <taxon>Metazoa</taxon>
        <taxon>Ecdysozoa</taxon>
        <taxon>Arthropoda</taxon>
        <taxon>Hexapoda</taxon>
        <taxon>Insecta</taxon>
        <taxon>Pterygota</taxon>
        <taxon>Neoptera</taxon>
        <taxon>Endopterygota</taxon>
        <taxon>Diptera</taxon>
        <taxon>Nematocera</taxon>
        <taxon>Culicoidea</taxon>
        <taxon>Culicidae</taxon>
        <taxon>Anophelinae</taxon>
        <taxon>Anopheles</taxon>
    </lineage>
</organism>
<evidence type="ECO:0000256" key="1">
    <source>
        <dbReference type="ARBA" id="ARBA00001971"/>
    </source>
</evidence>
<keyword evidence="7 14" id="KW-0479">Metal-binding</keyword>
<dbReference type="PRINTS" id="PR00385">
    <property type="entry name" value="P450"/>
</dbReference>
<dbReference type="GO" id="GO:0016705">
    <property type="term" value="F:oxidoreductase activity, acting on paired donors, with incorporation or reduction of molecular oxygen"/>
    <property type="evidence" value="ECO:0007669"/>
    <property type="project" value="InterPro"/>
</dbReference>
<keyword evidence="10 15" id="KW-0560">Oxidoreductase</keyword>
<evidence type="ECO:0000256" key="2">
    <source>
        <dbReference type="ARBA" id="ARBA00003690"/>
    </source>
</evidence>
<dbReference type="InterPro" id="IPR017972">
    <property type="entry name" value="Cyt_P450_CS"/>
</dbReference>
<evidence type="ECO:0000256" key="15">
    <source>
        <dbReference type="RuleBase" id="RU000461"/>
    </source>
</evidence>
<evidence type="ECO:0000256" key="12">
    <source>
        <dbReference type="ARBA" id="ARBA00023033"/>
    </source>
</evidence>
<keyword evidence="8" id="KW-0256">Endoplasmic reticulum</keyword>
<evidence type="ECO:0000256" key="10">
    <source>
        <dbReference type="ARBA" id="ARBA00023002"/>
    </source>
</evidence>
<dbReference type="CDD" id="cd11056">
    <property type="entry name" value="CYP6-like"/>
    <property type="match status" value="1"/>
</dbReference>
<dbReference type="PRINTS" id="PR00465">
    <property type="entry name" value="EP450IV"/>
</dbReference>
<reference evidence="16" key="2">
    <citation type="submission" date="2020-05" db="UniProtKB">
        <authorList>
            <consortium name="EnsemblMetazoa"/>
        </authorList>
    </citation>
    <scope>IDENTIFICATION</scope>
    <source>
        <strain evidence="16">Epiroticus2</strain>
    </source>
</reference>
<dbReference type="SUPFAM" id="SSF48264">
    <property type="entry name" value="Cytochrome P450"/>
    <property type="match status" value="1"/>
</dbReference>
<dbReference type="Pfam" id="PF00067">
    <property type="entry name" value="p450"/>
    <property type="match status" value="2"/>
</dbReference>
<comment type="function">
    <text evidence="2">May be involved in the metabolism of insect hormones and in the breakdown of synthetic insecticides.</text>
</comment>
<dbReference type="InterPro" id="IPR002403">
    <property type="entry name" value="Cyt_P450_E_grp-IV"/>
</dbReference>
<sequence length="481" mass="54919">MLLLLFGIVVGFVALVYLFLSWEFGFWEKYGVKGPKPKLLLGNIPYLLTKKRHIVYNYDQIYNDYKNEPAIGYYSIRTPQLMVRDPELIKEVLSKSFHNFSANDFSDTVDEKSDPLLARNPFSLSGEKWKTRRAEITPAFTNNRIKAMAHLMDEVCVHMTGYLREQAKSSNGVTTLDAKEVMAKYTTDVVASCIFAIDAQSFVKENPEIRQMGKRIMNFNFVVQLALLVTTFCPSDAIRYRKDNNINRTDYLDHLLQLQDRKQITDVDIAGHGVSFFADGFETSSIVLTYCLYDLAKHSSIQQQLRETILKAKEVGGGTMSYEQLVEMGLLEQILCETMRIHPLIAVMAKRCTADTTLVGPKDRKIFVKKGTTVVLPYYSVSFDPEHFSDPHKYDPSRFSAENGGSKVYRERGVYFPFGDGPRMCLGMRFAMTQVKRAIVEIVEHFSISVNGKTIEPFEMDPDQFMLMPKGSIWLDFKPIA</sequence>
<dbReference type="STRING" id="199890.A0A182PZ96"/>
<keyword evidence="11 14" id="KW-0408">Iron</keyword>
<dbReference type="AlphaFoldDB" id="A0A182PZ96"/>
<evidence type="ECO:0000256" key="9">
    <source>
        <dbReference type="ARBA" id="ARBA00022848"/>
    </source>
</evidence>
<comment type="cofactor">
    <cofactor evidence="1 14">
        <name>heme</name>
        <dbReference type="ChEBI" id="CHEBI:30413"/>
    </cofactor>
</comment>
<evidence type="ECO:0000313" key="17">
    <source>
        <dbReference type="Proteomes" id="UP000075885"/>
    </source>
</evidence>
<comment type="subcellular location">
    <subcellularLocation>
        <location evidence="4">Endoplasmic reticulum membrane</location>
        <topology evidence="4">Peripheral membrane protein</topology>
    </subcellularLocation>
    <subcellularLocation>
        <location evidence="3">Microsome membrane</location>
        <topology evidence="3">Peripheral membrane protein</topology>
    </subcellularLocation>
</comment>
<proteinExistence type="inferred from homology"/>
<evidence type="ECO:0000256" key="7">
    <source>
        <dbReference type="ARBA" id="ARBA00022723"/>
    </source>
</evidence>
<dbReference type="InterPro" id="IPR036396">
    <property type="entry name" value="Cyt_P450_sf"/>
</dbReference>
<evidence type="ECO:0000256" key="14">
    <source>
        <dbReference type="PIRSR" id="PIRSR602403-1"/>
    </source>
</evidence>
<dbReference type="PANTHER" id="PTHR24292">
    <property type="entry name" value="CYTOCHROME P450"/>
    <property type="match status" value="1"/>
</dbReference>
<dbReference type="Gene3D" id="1.10.630.10">
    <property type="entry name" value="Cytochrome P450"/>
    <property type="match status" value="1"/>
</dbReference>
<evidence type="ECO:0000256" key="11">
    <source>
        <dbReference type="ARBA" id="ARBA00023004"/>
    </source>
</evidence>
<keyword evidence="9" id="KW-0492">Microsome</keyword>
<dbReference type="InterPro" id="IPR050476">
    <property type="entry name" value="Insect_CytP450_Detox"/>
</dbReference>
<evidence type="ECO:0000256" key="5">
    <source>
        <dbReference type="ARBA" id="ARBA00010617"/>
    </source>
</evidence>
<dbReference type="GO" id="GO:0005789">
    <property type="term" value="C:endoplasmic reticulum membrane"/>
    <property type="evidence" value="ECO:0007669"/>
    <property type="project" value="UniProtKB-SubCell"/>
</dbReference>
<dbReference type="Proteomes" id="UP000075885">
    <property type="component" value="Unassembled WGS sequence"/>
</dbReference>
<dbReference type="PROSITE" id="PS00086">
    <property type="entry name" value="CYTOCHROME_P450"/>
    <property type="match status" value="1"/>
</dbReference>
<evidence type="ECO:0000256" key="4">
    <source>
        <dbReference type="ARBA" id="ARBA00004406"/>
    </source>
</evidence>
<evidence type="ECO:0000256" key="6">
    <source>
        <dbReference type="ARBA" id="ARBA00022617"/>
    </source>
</evidence>
<reference evidence="17" key="1">
    <citation type="submission" date="2013-03" db="EMBL/GenBank/DDBJ databases">
        <title>The Genome Sequence of Anopheles epiroticus epiroticus2.</title>
        <authorList>
            <consortium name="The Broad Institute Genomics Platform"/>
            <person name="Neafsey D.E."/>
            <person name="Howell P."/>
            <person name="Walker B."/>
            <person name="Young S.K."/>
            <person name="Zeng Q."/>
            <person name="Gargeya S."/>
            <person name="Fitzgerald M."/>
            <person name="Haas B."/>
            <person name="Abouelleil A."/>
            <person name="Allen A.W."/>
            <person name="Alvarado L."/>
            <person name="Arachchi H.M."/>
            <person name="Berlin A.M."/>
            <person name="Chapman S.B."/>
            <person name="Gainer-Dewar J."/>
            <person name="Goldberg J."/>
            <person name="Griggs A."/>
            <person name="Gujja S."/>
            <person name="Hansen M."/>
            <person name="Howarth C."/>
            <person name="Imamovic A."/>
            <person name="Ireland A."/>
            <person name="Larimer J."/>
            <person name="McCowan C."/>
            <person name="Murphy C."/>
            <person name="Pearson M."/>
            <person name="Poon T.W."/>
            <person name="Priest M."/>
            <person name="Roberts A."/>
            <person name="Saif S."/>
            <person name="Shea T."/>
            <person name="Sisk P."/>
            <person name="Sykes S."/>
            <person name="Wortman J."/>
            <person name="Nusbaum C."/>
            <person name="Birren B."/>
        </authorList>
    </citation>
    <scope>NUCLEOTIDE SEQUENCE [LARGE SCALE GENOMIC DNA]</scope>
    <source>
        <strain evidence="17">Epiroticus2</strain>
    </source>
</reference>
<keyword evidence="6 14" id="KW-0349">Heme</keyword>
<dbReference type="GO" id="GO:0004497">
    <property type="term" value="F:monooxygenase activity"/>
    <property type="evidence" value="ECO:0007669"/>
    <property type="project" value="UniProtKB-KW"/>
</dbReference>
<protein>
    <submittedName>
        <fullName evidence="16">Uncharacterized protein</fullName>
    </submittedName>
</protein>
<dbReference type="GO" id="GO:0020037">
    <property type="term" value="F:heme binding"/>
    <property type="evidence" value="ECO:0007669"/>
    <property type="project" value="InterPro"/>
</dbReference>
<feature type="binding site" description="axial binding residue" evidence="14">
    <location>
        <position position="425"/>
    </location>
    <ligand>
        <name>heme</name>
        <dbReference type="ChEBI" id="CHEBI:30413"/>
    </ligand>
    <ligandPart>
        <name>Fe</name>
        <dbReference type="ChEBI" id="CHEBI:18248"/>
    </ligandPart>
</feature>
<evidence type="ECO:0000256" key="8">
    <source>
        <dbReference type="ARBA" id="ARBA00022824"/>
    </source>
</evidence>
<dbReference type="PANTHER" id="PTHR24292:SF84">
    <property type="entry name" value="CYTOCHROME P450 28A5-RELATED"/>
    <property type="match status" value="1"/>
</dbReference>
<comment type="similarity">
    <text evidence="5 15">Belongs to the cytochrome P450 family.</text>
</comment>
<dbReference type="EnsemblMetazoa" id="AEPI015161-RA">
    <property type="protein sequence ID" value="AEPI015161-PA"/>
    <property type="gene ID" value="AEPI015161"/>
</dbReference>
<dbReference type="GO" id="GO:0005506">
    <property type="term" value="F:iron ion binding"/>
    <property type="evidence" value="ECO:0007669"/>
    <property type="project" value="InterPro"/>
</dbReference>
<evidence type="ECO:0000256" key="13">
    <source>
        <dbReference type="ARBA" id="ARBA00023136"/>
    </source>
</evidence>
<dbReference type="InterPro" id="IPR001128">
    <property type="entry name" value="Cyt_P450"/>
</dbReference>
<evidence type="ECO:0000256" key="3">
    <source>
        <dbReference type="ARBA" id="ARBA00004174"/>
    </source>
</evidence>
<dbReference type="VEuPathDB" id="VectorBase:AEPI015161"/>
<keyword evidence="13" id="KW-0472">Membrane</keyword>